<proteinExistence type="inferred from homology"/>
<dbReference type="Pfam" id="PF03091">
    <property type="entry name" value="CutA1"/>
    <property type="match status" value="1"/>
</dbReference>
<organism evidence="2 3">
    <name type="scientific">Ottowia cancrivicina</name>
    <dbReference type="NCBI Taxonomy" id="3040346"/>
    <lineage>
        <taxon>Bacteria</taxon>
        <taxon>Pseudomonadati</taxon>
        <taxon>Pseudomonadota</taxon>
        <taxon>Betaproteobacteria</taxon>
        <taxon>Burkholderiales</taxon>
        <taxon>Comamonadaceae</taxon>
        <taxon>Ottowia</taxon>
    </lineage>
</organism>
<keyword evidence="3" id="KW-1185">Reference proteome</keyword>
<evidence type="ECO:0000313" key="3">
    <source>
        <dbReference type="Proteomes" id="UP001237156"/>
    </source>
</evidence>
<dbReference type="PANTHER" id="PTHR23419">
    <property type="entry name" value="DIVALENT CATION TOLERANCE CUTA-RELATED"/>
    <property type="match status" value="1"/>
</dbReference>
<reference evidence="2 3" key="1">
    <citation type="submission" date="2023-04" db="EMBL/GenBank/DDBJ databases">
        <title>Ottowia paracancer sp. nov., isolated from human stomach.</title>
        <authorList>
            <person name="Song Y."/>
        </authorList>
    </citation>
    <scope>NUCLEOTIDE SEQUENCE [LARGE SCALE GENOMIC DNA]</scope>
    <source>
        <strain evidence="2 3">10c7w1</strain>
    </source>
</reference>
<evidence type="ECO:0000313" key="2">
    <source>
        <dbReference type="EMBL" id="MDG9700386.1"/>
    </source>
</evidence>
<dbReference type="InterPro" id="IPR004323">
    <property type="entry name" value="Ion_tolerance_CutA"/>
</dbReference>
<comment type="caution">
    <text evidence="2">The sequence shown here is derived from an EMBL/GenBank/DDBJ whole genome shotgun (WGS) entry which is preliminary data.</text>
</comment>
<dbReference type="RefSeq" id="WP_279525110.1">
    <property type="nucleotide sequence ID" value="NZ_JARVII010000033.1"/>
</dbReference>
<dbReference type="Proteomes" id="UP001237156">
    <property type="component" value="Unassembled WGS sequence"/>
</dbReference>
<dbReference type="SUPFAM" id="SSF54913">
    <property type="entry name" value="GlnB-like"/>
    <property type="match status" value="1"/>
</dbReference>
<dbReference type="GO" id="GO:0010038">
    <property type="term" value="P:response to metal ion"/>
    <property type="evidence" value="ECO:0007669"/>
    <property type="project" value="InterPro"/>
</dbReference>
<gene>
    <name evidence="2" type="primary">cutA</name>
    <name evidence="2" type="ORF">QB898_11815</name>
</gene>
<sequence length="120" mass="13029">MPRSAQEPANALWLAMTTVGSAAQARELAQAAVQARLAACAQISAIESVYRWQGEVLQEAEWRVLFKTTARAWPALQAALAQWHPYELPAIAGWPLDAVLPAFAQWVQEETTPPAAPAPI</sequence>
<dbReference type="AlphaFoldDB" id="A0AAW6RPJ7"/>
<comment type="similarity">
    <text evidence="1">Belongs to the CutA family.</text>
</comment>
<name>A0AAW6RPJ7_9BURK</name>
<accession>A0AAW6RPJ7</accession>
<dbReference type="GO" id="GO:0005507">
    <property type="term" value="F:copper ion binding"/>
    <property type="evidence" value="ECO:0007669"/>
    <property type="project" value="TreeGrafter"/>
</dbReference>
<dbReference type="InterPro" id="IPR015867">
    <property type="entry name" value="N-reg_PII/ATP_PRibTrfase_C"/>
</dbReference>
<dbReference type="Gene3D" id="3.30.70.120">
    <property type="match status" value="1"/>
</dbReference>
<evidence type="ECO:0000256" key="1">
    <source>
        <dbReference type="ARBA" id="ARBA00010169"/>
    </source>
</evidence>
<dbReference type="PANTHER" id="PTHR23419:SF8">
    <property type="entry name" value="FI09726P"/>
    <property type="match status" value="1"/>
</dbReference>
<protein>
    <submittedName>
        <fullName evidence="2">Divalent-cation tolerance protein CutA</fullName>
    </submittedName>
</protein>
<dbReference type="InterPro" id="IPR011322">
    <property type="entry name" value="N-reg_PII-like_a/b"/>
</dbReference>
<dbReference type="EMBL" id="JARVII010000033">
    <property type="protein sequence ID" value="MDG9700386.1"/>
    <property type="molecule type" value="Genomic_DNA"/>
</dbReference>